<protein>
    <recommendedName>
        <fullName evidence="6">Phosphoglycerate kinase</fullName>
    </recommendedName>
</protein>
<evidence type="ECO:0000313" key="5">
    <source>
        <dbReference type="Proteomes" id="UP000250434"/>
    </source>
</evidence>
<keyword evidence="2" id="KW-0413">Isomerase</keyword>
<sequence>MATRLLLVRHGETTYNASGVVSGQADVPLTGPGDCQVAALARRLADRRIDHVVSSPLARAVATAEAIAAPHGLGVRLDDDLRELGMGAWEGRTPREIRAREPATFDAWRARPDRVVPEGGESVAALADRAMRAAENLPPGTVVWSTHGGFIGVLLCRLLGVPQHRRSQLHTDNASVSEVYFDGKYPVLRALNATEHLADLLPDHHRPVYASP</sequence>
<dbReference type="OrthoDB" id="9793115at2"/>
<dbReference type="InterPro" id="IPR013078">
    <property type="entry name" value="His_Pase_superF_clade-1"/>
</dbReference>
<evidence type="ECO:0000313" key="4">
    <source>
        <dbReference type="EMBL" id="AXB44767.1"/>
    </source>
</evidence>
<reference evidence="4 5" key="1">
    <citation type="submission" date="2016-04" db="EMBL/GenBank/DDBJ databases">
        <title>Complete genome sequence and analysis of deep-sea sediment isolate, Amycolatopsis sp. WP1.</title>
        <authorList>
            <person name="Wang H."/>
            <person name="Chen S."/>
            <person name="Wu Q."/>
        </authorList>
    </citation>
    <scope>NUCLEOTIDE SEQUENCE [LARGE SCALE GENOMIC DNA]</scope>
    <source>
        <strain evidence="4 5">WP1</strain>
    </source>
</reference>
<dbReference type="GO" id="GO:0016791">
    <property type="term" value="F:phosphatase activity"/>
    <property type="evidence" value="ECO:0007669"/>
    <property type="project" value="TreeGrafter"/>
</dbReference>
<evidence type="ECO:0008006" key="6">
    <source>
        <dbReference type="Google" id="ProtNLM"/>
    </source>
</evidence>
<feature type="binding site" evidence="3">
    <location>
        <position position="59"/>
    </location>
    <ligand>
        <name>substrate</name>
    </ligand>
</feature>
<name>A0A344L9P3_9PSEU</name>
<proteinExistence type="predicted"/>
<keyword evidence="1" id="KW-0324">Glycolysis</keyword>
<dbReference type="Pfam" id="PF00300">
    <property type="entry name" value="His_Phos_1"/>
    <property type="match status" value="1"/>
</dbReference>
<dbReference type="SUPFAM" id="SSF53254">
    <property type="entry name" value="Phosphoglycerate mutase-like"/>
    <property type="match status" value="1"/>
</dbReference>
<dbReference type="InterPro" id="IPR029033">
    <property type="entry name" value="His_PPase_superfam"/>
</dbReference>
<dbReference type="SMART" id="SM00855">
    <property type="entry name" value="PGAM"/>
    <property type="match status" value="1"/>
</dbReference>
<evidence type="ECO:0000256" key="1">
    <source>
        <dbReference type="ARBA" id="ARBA00023152"/>
    </source>
</evidence>
<evidence type="ECO:0000256" key="3">
    <source>
        <dbReference type="PIRSR" id="PIRSR613078-2"/>
    </source>
</evidence>
<gene>
    <name evidence="4" type="ORF">A4R43_21565</name>
</gene>
<dbReference type="Proteomes" id="UP000250434">
    <property type="component" value="Chromosome"/>
</dbReference>
<organism evidence="4 5">
    <name type="scientific">Amycolatopsis albispora</name>
    <dbReference type="NCBI Taxonomy" id="1804986"/>
    <lineage>
        <taxon>Bacteria</taxon>
        <taxon>Bacillati</taxon>
        <taxon>Actinomycetota</taxon>
        <taxon>Actinomycetes</taxon>
        <taxon>Pseudonocardiales</taxon>
        <taxon>Pseudonocardiaceae</taxon>
        <taxon>Amycolatopsis</taxon>
    </lineage>
</organism>
<dbReference type="Gene3D" id="3.40.50.1240">
    <property type="entry name" value="Phosphoglycerate mutase-like"/>
    <property type="match status" value="1"/>
</dbReference>
<dbReference type="AlphaFoldDB" id="A0A344L9P3"/>
<dbReference type="RefSeq" id="WP_113694025.1">
    <property type="nucleotide sequence ID" value="NZ_CP015163.1"/>
</dbReference>
<evidence type="ECO:0000256" key="2">
    <source>
        <dbReference type="ARBA" id="ARBA00023235"/>
    </source>
</evidence>
<dbReference type="KEGG" id="aab:A4R43_21565"/>
<dbReference type="InterPro" id="IPR001345">
    <property type="entry name" value="PG/BPGM_mutase_AS"/>
</dbReference>
<dbReference type="EMBL" id="CP015163">
    <property type="protein sequence ID" value="AXB44767.1"/>
    <property type="molecule type" value="Genomic_DNA"/>
</dbReference>
<dbReference type="PROSITE" id="PS00175">
    <property type="entry name" value="PG_MUTASE"/>
    <property type="match status" value="1"/>
</dbReference>
<accession>A0A344L9P3</accession>
<dbReference type="InterPro" id="IPR050275">
    <property type="entry name" value="PGM_Phosphatase"/>
</dbReference>
<dbReference type="GO" id="GO:0005737">
    <property type="term" value="C:cytoplasm"/>
    <property type="evidence" value="ECO:0007669"/>
    <property type="project" value="TreeGrafter"/>
</dbReference>
<feature type="binding site" evidence="3">
    <location>
        <begin position="9"/>
        <end position="16"/>
    </location>
    <ligand>
        <name>substrate</name>
    </ligand>
</feature>
<keyword evidence="5" id="KW-1185">Reference proteome</keyword>
<dbReference type="PANTHER" id="PTHR48100">
    <property type="entry name" value="BROAD-SPECIFICITY PHOSPHATASE YOR283W-RELATED"/>
    <property type="match status" value="1"/>
</dbReference>
<dbReference type="CDD" id="cd07067">
    <property type="entry name" value="HP_PGM_like"/>
    <property type="match status" value="1"/>
</dbReference>
<dbReference type="PANTHER" id="PTHR48100:SF1">
    <property type="entry name" value="HISTIDINE PHOSPHATASE FAMILY PROTEIN-RELATED"/>
    <property type="match status" value="1"/>
</dbReference>